<keyword evidence="6 7" id="KW-0472">Membrane</keyword>
<organism evidence="8 9">
    <name type="scientific">Meloidogyne hapla</name>
    <name type="common">Root-knot nematode worm</name>
    <dbReference type="NCBI Taxonomy" id="6305"/>
    <lineage>
        <taxon>Eukaryota</taxon>
        <taxon>Metazoa</taxon>
        <taxon>Ecdysozoa</taxon>
        <taxon>Nematoda</taxon>
        <taxon>Chromadorea</taxon>
        <taxon>Rhabditida</taxon>
        <taxon>Tylenchina</taxon>
        <taxon>Tylenchomorpha</taxon>
        <taxon>Tylenchoidea</taxon>
        <taxon>Meloidogynidae</taxon>
        <taxon>Meloidogyninae</taxon>
        <taxon>Meloidogyne</taxon>
    </lineage>
</organism>
<keyword evidence="2" id="KW-0328">Glycosyltransferase</keyword>
<keyword evidence="4 7" id="KW-0812">Transmembrane</keyword>
<dbReference type="AlphaFoldDB" id="A0A1I8BA95"/>
<protein>
    <submittedName>
        <fullName evidence="9">Ceramide glucosyltransferase</fullName>
    </submittedName>
</protein>
<keyword evidence="5 7" id="KW-1133">Transmembrane helix</keyword>
<keyword evidence="8" id="KW-1185">Reference proteome</keyword>
<dbReference type="Proteomes" id="UP000095281">
    <property type="component" value="Unplaced"/>
</dbReference>
<dbReference type="InterPro" id="IPR025993">
    <property type="entry name" value="Ceramide_glucosylTrfase"/>
</dbReference>
<keyword evidence="3" id="KW-0808">Transferase</keyword>
<evidence type="ECO:0000256" key="5">
    <source>
        <dbReference type="ARBA" id="ARBA00022989"/>
    </source>
</evidence>
<sequence>MSALMLKDVLEQCGGFRQFGAFLAEDYFLGQAFARAGYRNVISHMPALQNSANTSLFTFQERICRWIKLRIAMLPHTIILEPVQECIFSSFVGALSFGYIFGHQAIFPFLAFHFIYWATCDFILIRTLQNGQLSFSISQFLICWILRELMAFPIFVKAVLNPHIGWRFGTYQLCWGGRIKPMKES</sequence>
<accession>A0A1I8BA95</accession>
<dbReference type="PANTHER" id="PTHR12726">
    <property type="entry name" value="CERAMIDE GLUCOSYLTRANSFERASE"/>
    <property type="match status" value="1"/>
</dbReference>
<dbReference type="OMA" id="WILRELM"/>
<evidence type="ECO:0000313" key="8">
    <source>
        <dbReference type="Proteomes" id="UP000095281"/>
    </source>
</evidence>
<evidence type="ECO:0000256" key="4">
    <source>
        <dbReference type="ARBA" id="ARBA00022692"/>
    </source>
</evidence>
<evidence type="ECO:0000256" key="2">
    <source>
        <dbReference type="ARBA" id="ARBA00022676"/>
    </source>
</evidence>
<dbReference type="GO" id="GO:0016020">
    <property type="term" value="C:membrane"/>
    <property type="evidence" value="ECO:0007669"/>
    <property type="project" value="UniProtKB-SubCell"/>
</dbReference>
<evidence type="ECO:0000256" key="6">
    <source>
        <dbReference type="ARBA" id="ARBA00023136"/>
    </source>
</evidence>
<dbReference type="WBParaSite" id="MhA1_Contig1792.frz3.gene4">
    <property type="protein sequence ID" value="MhA1_Contig1792.frz3.gene4"/>
    <property type="gene ID" value="MhA1_Contig1792.frz3.gene4"/>
</dbReference>
<evidence type="ECO:0000313" key="9">
    <source>
        <dbReference type="WBParaSite" id="MhA1_Contig1792.frz3.gene4"/>
    </source>
</evidence>
<evidence type="ECO:0000256" key="7">
    <source>
        <dbReference type="SAM" id="Phobius"/>
    </source>
</evidence>
<reference evidence="9" key="1">
    <citation type="submission" date="2016-11" db="UniProtKB">
        <authorList>
            <consortium name="WormBaseParasite"/>
        </authorList>
    </citation>
    <scope>IDENTIFICATION</scope>
</reference>
<name>A0A1I8BA95_MELHA</name>
<dbReference type="GO" id="GO:0006679">
    <property type="term" value="P:glucosylceramide biosynthetic process"/>
    <property type="evidence" value="ECO:0007669"/>
    <property type="project" value="TreeGrafter"/>
</dbReference>
<dbReference type="Pfam" id="PF13506">
    <property type="entry name" value="Glyco_transf_21"/>
    <property type="match status" value="1"/>
</dbReference>
<feature type="transmembrane region" description="Helical" evidence="7">
    <location>
        <begin position="106"/>
        <end position="125"/>
    </location>
</feature>
<proteinExistence type="predicted"/>
<dbReference type="GO" id="GO:0008120">
    <property type="term" value="F:ceramide glucosyltransferase activity"/>
    <property type="evidence" value="ECO:0007669"/>
    <property type="project" value="TreeGrafter"/>
</dbReference>
<dbReference type="PANTHER" id="PTHR12726:SF0">
    <property type="entry name" value="CERAMIDE GLUCOSYLTRANSFERASE"/>
    <property type="match status" value="1"/>
</dbReference>
<evidence type="ECO:0000256" key="3">
    <source>
        <dbReference type="ARBA" id="ARBA00022679"/>
    </source>
</evidence>
<evidence type="ECO:0000256" key="1">
    <source>
        <dbReference type="ARBA" id="ARBA00004141"/>
    </source>
</evidence>
<comment type="subcellular location">
    <subcellularLocation>
        <location evidence="1">Membrane</location>
        <topology evidence="1">Multi-pass membrane protein</topology>
    </subcellularLocation>
</comment>